<accession>A0A7C8ZFS1</accession>
<sequence length="211" mass="23920">MDYSRALFFTDIQSINSGSCVWRWPGLLRFIWPRSCLGSRWLVGVVVSDGSASCFYSLLFSVCKLCSLIVRTLTPLVYGFVPMRNYFLGEDGLCLPISSIDFITLIRLQDWACILHLRPLVCLLVHLSYLNISTLELLALFCSIPNYCCQVSCLSFSVSYAQAMKLMALFGLISNYCCPGSCLSFWSGWMLLQHIIFFGQFYRGYTGYLGK</sequence>
<protein>
    <submittedName>
        <fullName evidence="1">Uncharacterized protein</fullName>
    </submittedName>
</protein>
<proteinExistence type="predicted"/>
<name>A0A7C8ZFS1_OPUST</name>
<dbReference type="AlphaFoldDB" id="A0A7C8ZFS1"/>
<reference evidence="1" key="2">
    <citation type="submission" date="2020-07" db="EMBL/GenBank/DDBJ databases">
        <authorList>
            <person name="Vera ALvarez R."/>
            <person name="Arias-Moreno D.M."/>
            <person name="Jimenez-Jacinto V."/>
            <person name="Jimenez-Bremont J.F."/>
            <person name="Swaminathan K."/>
            <person name="Moose S.P."/>
            <person name="Guerrero-Gonzalez M.L."/>
            <person name="Marino-Ramirez L."/>
            <person name="Landsman D."/>
            <person name="Rodriguez-Kessler M."/>
            <person name="Delgado-Sanchez P."/>
        </authorList>
    </citation>
    <scope>NUCLEOTIDE SEQUENCE</scope>
    <source>
        <tissue evidence="1">Cladode</tissue>
    </source>
</reference>
<dbReference type="EMBL" id="GISG01126312">
    <property type="protein sequence ID" value="MBA4641916.1"/>
    <property type="molecule type" value="Transcribed_RNA"/>
</dbReference>
<evidence type="ECO:0000313" key="1">
    <source>
        <dbReference type="EMBL" id="MBA4641916.1"/>
    </source>
</evidence>
<reference evidence="1" key="1">
    <citation type="journal article" date="2013" name="J. Plant Res.">
        <title>Effect of fungi and light on seed germination of three Opuntia species from semiarid lands of central Mexico.</title>
        <authorList>
            <person name="Delgado-Sanchez P."/>
            <person name="Jimenez-Bremont J.F."/>
            <person name="Guerrero-Gonzalez Mde L."/>
            <person name="Flores J."/>
        </authorList>
    </citation>
    <scope>NUCLEOTIDE SEQUENCE</scope>
    <source>
        <tissue evidence="1">Cladode</tissue>
    </source>
</reference>
<organism evidence="1">
    <name type="scientific">Opuntia streptacantha</name>
    <name type="common">Prickly pear cactus</name>
    <name type="synonym">Opuntia cardona</name>
    <dbReference type="NCBI Taxonomy" id="393608"/>
    <lineage>
        <taxon>Eukaryota</taxon>
        <taxon>Viridiplantae</taxon>
        <taxon>Streptophyta</taxon>
        <taxon>Embryophyta</taxon>
        <taxon>Tracheophyta</taxon>
        <taxon>Spermatophyta</taxon>
        <taxon>Magnoliopsida</taxon>
        <taxon>eudicotyledons</taxon>
        <taxon>Gunneridae</taxon>
        <taxon>Pentapetalae</taxon>
        <taxon>Caryophyllales</taxon>
        <taxon>Cactineae</taxon>
        <taxon>Cactaceae</taxon>
        <taxon>Opuntioideae</taxon>
        <taxon>Opuntia</taxon>
    </lineage>
</organism>